<feature type="transmembrane region" description="Helical" evidence="7">
    <location>
        <begin position="99"/>
        <end position="120"/>
    </location>
</feature>
<dbReference type="InterPro" id="IPR035906">
    <property type="entry name" value="MetI-like_sf"/>
</dbReference>
<dbReference type="CDD" id="cd06261">
    <property type="entry name" value="TM_PBP2"/>
    <property type="match status" value="1"/>
</dbReference>
<dbReference type="OrthoDB" id="7375219at2"/>
<reference evidence="9 10" key="1">
    <citation type="submission" date="2019-03" db="EMBL/GenBank/DDBJ databases">
        <title>Freshwater and sediment microbial communities from various areas in North America, analyzing microbe dynamics in response to fracking.</title>
        <authorList>
            <person name="Lamendella R."/>
        </authorList>
    </citation>
    <scope>NUCLEOTIDE SEQUENCE [LARGE SCALE GENOMIC DNA]</scope>
    <source>
        <strain evidence="9 10">175.2</strain>
    </source>
</reference>
<dbReference type="SUPFAM" id="SSF161098">
    <property type="entry name" value="MetI-like"/>
    <property type="match status" value="1"/>
</dbReference>
<evidence type="ECO:0000259" key="8">
    <source>
        <dbReference type="PROSITE" id="PS50928"/>
    </source>
</evidence>
<keyword evidence="3" id="KW-1003">Cell membrane</keyword>
<proteinExistence type="inferred from homology"/>
<feature type="transmembrane region" description="Helical" evidence="7">
    <location>
        <begin position="258"/>
        <end position="281"/>
    </location>
</feature>
<comment type="subcellular location">
    <subcellularLocation>
        <location evidence="1 7">Cell membrane</location>
        <topology evidence="1 7">Multi-pass membrane protein</topology>
    </subcellularLocation>
</comment>
<accession>A0A4R3NJ90</accession>
<dbReference type="GO" id="GO:0005886">
    <property type="term" value="C:plasma membrane"/>
    <property type="evidence" value="ECO:0007669"/>
    <property type="project" value="UniProtKB-SubCell"/>
</dbReference>
<dbReference type="InterPro" id="IPR000515">
    <property type="entry name" value="MetI-like"/>
</dbReference>
<evidence type="ECO:0000313" key="10">
    <source>
        <dbReference type="Proteomes" id="UP000295097"/>
    </source>
</evidence>
<comment type="caution">
    <text evidence="9">The sequence shown here is derived from an EMBL/GenBank/DDBJ whole genome shotgun (WGS) entry which is preliminary data.</text>
</comment>
<evidence type="ECO:0000256" key="1">
    <source>
        <dbReference type="ARBA" id="ARBA00004651"/>
    </source>
</evidence>
<dbReference type="Pfam" id="PF00528">
    <property type="entry name" value="BPD_transp_1"/>
    <property type="match status" value="1"/>
</dbReference>
<feature type="transmembrane region" description="Helical" evidence="7">
    <location>
        <begin position="207"/>
        <end position="229"/>
    </location>
</feature>
<evidence type="ECO:0000256" key="2">
    <source>
        <dbReference type="ARBA" id="ARBA00022448"/>
    </source>
</evidence>
<keyword evidence="2 7" id="KW-0813">Transport</keyword>
<keyword evidence="6 7" id="KW-0472">Membrane</keyword>
<keyword evidence="10" id="KW-1185">Reference proteome</keyword>
<feature type="transmembrane region" description="Helical" evidence="7">
    <location>
        <begin position="66"/>
        <end position="87"/>
    </location>
</feature>
<dbReference type="PANTHER" id="PTHR43005">
    <property type="entry name" value="BLR7065 PROTEIN"/>
    <property type="match status" value="1"/>
</dbReference>
<evidence type="ECO:0000256" key="6">
    <source>
        <dbReference type="ARBA" id="ARBA00023136"/>
    </source>
</evidence>
<keyword evidence="5 7" id="KW-1133">Transmembrane helix</keyword>
<evidence type="ECO:0000256" key="4">
    <source>
        <dbReference type="ARBA" id="ARBA00022692"/>
    </source>
</evidence>
<comment type="similarity">
    <text evidence="7">Belongs to the binding-protein-dependent transport system permease family.</text>
</comment>
<feature type="transmembrane region" description="Helical" evidence="7">
    <location>
        <begin position="159"/>
        <end position="177"/>
    </location>
</feature>
<keyword evidence="4 7" id="KW-0812">Transmembrane</keyword>
<feature type="domain" description="ABC transmembrane type-1" evidence="8">
    <location>
        <begin position="62"/>
        <end position="276"/>
    </location>
</feature>
<dbReference type="AlphaFoldDB" id="A0A4R3NJ90"/>
<dbReference type="Gene3D" id="1.10.3720.10">
    <property type="entry name" value="MetI-like"/>
    <property type="match status" value="1"/>
</dbReference>
<evidence type="ECO:0000256" key="7">
    <source>
        <dbReference type="RuleBase" id="RU363032"/>
    </source>
</evidence>
<evidence type="ECO:0000256" key="3">
    <source>
        <dbReference type="ARBA" id="ARBA00022475"/>
    </source>
</evidence>
<evidence type="ECO:0000256" key="5">
    <source>
        <dbReference type="ARBA" id="ARBA00022989"/>
    </source>
</evidence>
<gene>
    <name evidence="9" type="ORF">EDC90_103730</name>
</gene>
<dbReference type="EMBL" id="SMAR01000037">
    <property type="protein sequence ID" value="TCT33006.1"/>
    <property type="molecule type" value="Genomic_DNA"/>
</dbReference>
<evidence type="ECO:0000313" key="9">
    <source>
        <dbReference type="EMBL" id="TCT33006.1"/>
    </source>
</evidence>
<name>A0A4R3NJ90_9HYPH</name>
<dbReference type="RefSeq" id="WP_132313826.1">
    <property type="nucleotide sequence ID" value="NZ_SMAR01000037.1"/>
</dbReference>
<feature type="transmembrane region" description="Helical" evidence="7">
    <location>
        <begin position="12"/>
        <end position="33"/>
    </location>
</feature>
<dbReference type="Proteomes" id="UP000295097">
    <property type="component" value="Unassembled WGS sequence"/>
</dbReference>
<dbReference type="GO" id="GO:0055085">
    <property type="term" value="P:transmembrane transport"/>
    <property type="evidence" value="ECO:0007669"/>
    <property type="project" value="InterPro"/>
</dbReference>
<dbReference type="PROSITE" id="PS50928">
    <property type="entry name" value="ABC_TM1"/>
    <property type="match status" value="1"/>
</dbReference>
<dbReference type="PANTHER" id="PTHR43005:SF1">
    <property type="entry name" value="SPERMIDINE_PUTRESCINE TRANSPORT SYSTEM PERMEASE PROTEIN"/>
    <property type="match status" value="1"/>
</dbReference>
<protein>
    <submittedName>
        <fullName evidence="9">Carbohydrate ABC transporter membrane protein 1 (CUT1 family)</fullName>
    </submittedName>
</protein>
<organism evidence="9 10">
    <name type="scientific">Martelella mediterranea</name>
    <dbReference type="NCBI Taxonomy" id="293089"/>
    <lineage>
        <taxon>Bacteria</taxon>
        <taxon>Pseudomonadati</taxon>
        <taxon>Pseudomonadota</taxon>
        <taxon>Alphaproteobacteria</taxon>
        <taxon>Hyphomicrobiales</taxon>
        <taxon>Aurantimonadaceae</taxon>
        <taxon>Martelella</taxon>
    </lineage>
</organism>
<sequence>MRVSSRFTGPLFVFPALFVLALLVFYPLVYTVVLSVTDPAGNYIGLENFRTMLDQRLTGVTLRNTFVYVGFSIVFQIILGTAVGLLLNAPFWGRSALRAMIVVPWVIPGIVAATTWAWMFHTEFGIINYMAQGAGVIDQPIGWLTNPNTVMPALVTVNVWKMFPFVAIMVLAGLQAIPKDVYEAARIDGAKLHHEIIFVTLPYLKPVLSSLSLLLAIWGLNAITIIYAMTGGGPANRSIILPIQIFRQAFQFFQFNQAAALSVMFLGITGVLMVLYVTVFAEKE</sequence>